<dbReference type="RefSeq" id="WP_251874552.1">
    <property type="nucleotide sequence ID" value="NZ_CP098755.1"/>
</dbReference>
<name>A0ABY4WJW9_9BACL</name>
<reference evidence="1" key="1">
    <citation type="submission" date="2022-06" db="EMBL/GenBank/DDBJ databases">
        <title>Genome sequencing of Brevibacillus sp. BB3-R1.</title>
        <authorList>
            <person name="Heo J."/>
            <person name="Lee D."/>
            <person name="Won M."/>
            <person name="Han B.-H."/>
            <person name="Hong S.-B."/>
            <person name="Kwon S.-W."/>
        </authorList>
    </citation>
    <scope>NUCLEOTIDE SEQUENCE</scope>
    <source>
        <strain evidence="1">BB3-R1</strain>
    </source>
</reference>
<gene>
    <name evidence="1" type="ORF">NDK47_09315</name>
</gene>
<accession>A0ABY4WJW9</accession>
<dbReference type="InterPro" id="IPR037026">
    <property type="entry name" value="Vgr_OB-fold_dom_sf"/>
</dbReference>
<dbReference type="EMBL" id="CP098755">
    <property type="protein sequence ID" value="USG67453.1"/>
    <property type="molecule type" value="Genomic_DNA"/>
</dbReference>
<sequence length="140" mass="15629">MNPFVKNMIRVGRVSSVYPERSTARVTFEDQTNVVSHELDVIGRGSLLTKDYWLPVPGEQVLCLFLPNGNAQGFILGSCFNKEDKPPVRDAGKRHLRFADGAWIEYDQKTHTLTIDLEKPDGIVVLNGRLIVNEPHKGGA</sequence>
<protein>
    <submittedName>
        <fullName evidence="1">Phage baseplate assembly protein V</fullName>
    </submittedName>
</protein>
<proteinExistence type="predicted"/>
<evidence type="ECO:0000313" key="1">
    <source>
        <dbReference type="EMBL" id="USG67453.1"/>
    </source>
</evidence>
<keyword evidence="2" id="KW-1185">Reference proteome</keyword>
<dbReference type="Gene3D" id="2.40.50.230">
    <property type="entry name" value="Gp5 N-terminal domain"/>
    <property type="match status" value="1"/>
</dbReference>
<evidence type="ECO:0000313" key="2">
    <source>
        <dbReference type="Proteomes" id="UP001056500"/>
    </source>
</evidence>
<dbReference type="Gene3D" id="6.20.150.10">
    <property type="match status" value="1"/>
</dbReference>
<dbReference type="NCBIfam" id="TIGR01644">
    <property type="entry name" value="phage_P2_V"/>
    <property type="match status" value="1"/>
</dbReference>
<dbReference type="InterPro" id="IPR013046">
    <property type="entry name" value="GpV/Gp45"/>
</dbReference>
<dbReference type="Proteomes" id="UP001056500">
    <property type="component" value="Chromosome"/>
</dbReference>
<organism evidence="1 2">
    <name type="scientific">Brevibacillus ruminantium</name>
    <dbReference type="NCBI Taxonomy" id="2950604"/>
    <lineage>
        <taxon>Bacteria</taxon>
        <taxon>Bacillati</taxon>
        <taxon>Bacillota</taxon>
        <taxon>Bacilli</taxon>
        <taxon>Bacillales</taxon>
        <taxon>Paenibacillaceae</taxon>
        <taxon>Brevibacillus</taxon>
    </lineage>
</organism>